<evidence type="ECO:0000313" key="1">
    <source>
        <dbReference type="EMBL" id="QHT80637.1"/>
    </source>
</evidence>
<evidence type="ECO:0008006" key="2">
    <source>
        <dbReference type="Google" id="ProtNLM"/>
    </source>
</evidence>
<dbReference type="Gene3D" id="3.40.50.150">
    <property type="entry name" value="Vaccinia Virus protein VP39"/>
    <property type="match status" value="1"/>
</dbReference>
<protein>
    <recommendedName>
        <fullName evidence="2">Methyltransferase</fullName>
    </recommendedName>
</protein>
<dbReference type="EMBL" id="MN739974">
    <property type="protein sequence ID" value="QHT80637.1"/>
    <property type="molecule type" value="Genomic_DNA"/>
</dbReference>
<dbReference type="InterPro" id="IPR029063">
    <property type="entry name" value="SAM-dependent_MTases_sf"/>
</dbReference>
<name>A0A6C0HJU4_9ZZZZ</name>
<proteinExistence type="predicted"/>
<organism evidence="1">
    <name type="scientific">viral metagenome</name>
    <dbReference type="NCBI Taxonomy" id="1070528"/>
    <lineage>
        <taxon>unclassified sequences</taxon>
        <taxon>metagenomes</taxon>
        <taxon>organismal metagenomes</taxon>
    </lineage>
</organism>
<dbReference type="SUPFAM" id="SSF53335">
    <property type="entry name" value="S-adenosyl-L-methionine-dependent methyltransferases"/>
    <property type="match status" value="1"/>
</dbReference>
<accession>A0A6C0HJU4</accession>
<reference evidence="1" key="1">
    <citation type="journal article" date="2020" name="Nature">
        <title>Giant virus diversity and host interactions through global metagenomics.</title>
        <authorList>
            <person name="Schulz F."/>
            <person name="Roux S."/>
            <person name="Paez-Espino D."/>
            <person name="Jungbluth S."/>
            <person name="Walsh D.A."/>
            <person name="Denef V.J."/>
            <person name="McMahon K.D."/>
            <person name="Konstantinidis K.T."/>
            <person name="Eloe-Fadrosh E.A."/>
            <person name="Kyrpides N.C."/>
            <person name="Woyke T."/>
        </authorList>
    </citation>
    <scope>NUCLEOTIDE SEQUENCE</scope>
    <source>
        <strain evidence="1">GVMAG-M-3300023184-121</strain>
    </source>
</reference>
<dbReference type="Pfam" id="PF13578">
    <property type="entry name" value="Methyltransf_24"/>
    <property type="match status" value="1"/>
</dbReference>
<sequence>MELDVRLSTIEALSCDFLKDASKIAHIDDVRQPCGKEHYFLLAALSRQLKHKKIIEIGTHNGRSTIALHYGNDKDNNQNTIYTYDIQHHLLPNIFENTNINFRMDNLFDSTVREANKEHLLSADLIFIDVDPHEGIVEYDMYLWLQENNYKGLLLFDDIHLGPGHMGVTSGNSMQQFWDKIDNSFKLDITSVGHWSGTGLVSFKKENTTISA</sequence>
<dbReference type="AlphaFoldDB" id="A0A6C0HJU4"/>